<dbReference type="AlphaFoldDB" id="A0A816XLE1"/>
<evidence type="ECO:0000256" key="1">
    <source>
        <dbReference type="SAM" id="MobiDB-lite"/>
    </source>
</evidence>
<proteinExistence type="predicted"/>
<feature type="compositionally biased region" description="Basic and acidic residues" evidence="1">
    <location>
        <begin position="1"/>
        <end position="34"/>
    </location>
</feature>
<dbReference type="Proteomes" id="UP001295469">
    <property type="component" value="Chromosome A01"/>
</dbReference>
<sequence length="62" mass="6910">MLTRDEVSESSKSRGDCANEESKRGYDTADPEKAKRPRWIAISTAWRAHLPPPGQIEGNTNP</sequence>
<reference evidence="2" key="1">
    <citation type="submission" date="2021-01" db="EMBL/GenBank/DDBJ databases">
        <authorList>
            <consortium name="Genoscope - CEA"/>
            <person name="William W."/>
        </authorList>
    </citation>
    <scope>NUCLEOTIDE SEQUENCE</scope>
</reference>
<feature type="region of interest" description="Disordered" evidence="1">
    <location>
        <begin position="1"/>
        <end position="37"/>
    </location>
</feature>
<evidence type="ECO:0000313" key="2">
    <source>
        <dbReference type="EMBL" id="CAF2148127.1"/>
    </source>
</evidence>
<protein>
    <submittedName>
        <fullName evidence="2">(rape) hypothetical protein</fullName>
    </submittedName>
</protein>
<gene>
    <name evidence="2" type="ORF">DARMORV10_A01P09200.1</name>
</gene>
<organism evidence="2">
    <name type="scientific">Brassica napus</name>
    <name type="common">Rape</name>
    <dbReference type="NCBI Taxonomy" id="3708"/>
    <lineage>
        <taxon>Eukaryota</taxon>
        <taxon>Viridiplantae</taxon>
        <taxon>Streptophyta</taxon>
        <taxon>Embryophyta</taxon>
        <taxon>Tracheophyta</taxon>
        <taxon>Spermatophyta</taxon>
        <taxon>Magnoliopsida</taxon>
        <taxon>eudicotyledons</taxon>
        <taxon>Gunneridae</taxon>
        <taxon>Pentapetalae</taxon>
        <taxon>rosids</taxon>
        <taxon>malvids</taxon>
        <taxon>Brassicales</taxon>
        <taxon>Brassicaceae</taxon>
        <taxon>Brassiceae</taxon>
        <taxon>Brassica</taxon>
    </lineage>
</organism>
<dbReference type="EMBL" id="HG994355">
    <property type="protein sequence ID" value="CAF2148127.1"/>
    <property type="molecule type" value="Genomic_DNA"/>
</dbReference>
<name>A0A816XLE1_BRANA</name>
<accession>A0A816XLE1</accession>